<evidence type="ECO:0000256" key="3">
    <source>
        <dbReference type="ARBA" id="ARBA00023125"/>
    </source>
</evidence>
<keyword evidence="4" id="KW-0804">Transcription</keyword>
<dbReference type="Proteomes" id="UP001431963">
    <property type="component" value="Unassembled WGS sequence"/>
</dbReference>
<keyword evidence="2" id="KW-0805">Transcription regulation</keyword>
<gene>
    <name evidence="6" type="ORF">V6590_04810</name>
</gene>
<keyword evidence="3" id="KW-0238">DNA-binding</keyword>
<dbReference type="InterPro" id="IPR005119">
    <property type="entry name" value="LysR_subst-bd"/>
</dbReference>
<dbReference type="Pfam" id="PF03466">
    <property type="entry name" value="LysR_substrate"/>
    <property type="match status" value="1"/>
</dbReference>
<evidence type="ECO:0000256" key="4">
    <source>
        <dbReference type="ARBA" id="ARBA00023163"/>
    </source>
</evidence>
<name>A0ABU8BRY6_9RHOB</name>
<dbReference type="Gene3D" id="1.10.10.10">
    <property type="entry name" value="Winged helix-like DNA-binding domain superfamily/Winged helix DNA-binding domain"/>
    <property type="match status" value="1"/>
</dbReference>
<dbReference type="InterPro" id="IPR036388">
    <property type="entry name" value="WH-like_DNA-bd_sf"/>
</dbReference>
<accession>A0ABU8BRY6</accession>
<dbReference type="PROSITE" id="PS50931">
    <property type="entry name" value="HTH_LYSR"/>
    <property type="match status" value="1"/>
</dbReference>
<dbReference type="Pfam" id="PF00126">
    <property type="entry name" value="HTH_1"/>
    <property type="match status" value="1"/>
</dbReference>
<dbReference type="EMBL" id="JBALHR010000002">
    <property type="protein sequence ID" value="MEH7827462.1"/>
    <property type="molecule type" value="Genomic_DNA"/>
</dbReference>
<dbReference type="InterPro" id="IPR036390">
    <property type="entry name" value="WH_DNA-bd_sf"/>
</dbReference>
<dbReference type="PANTHER" id="PTHR30537:SF1">
    <property type="entry name" value="HTH-TYPE TRANSCRIPTIONAL REGULATOR PGRR"/>
    <property type="match status" value="1"/>
</dbReference>
<comment type="caution">
    <text evidence="6">The sequence shown here is derived from an EMBL/GenBank/DDBJ whole genome shotgun (WGS) entry which is preliminary data.</text>
</comment>
<dbReference type="SUPFAM" id="SSF46785">
    <property type="entry name" value="Winged helix' DNA-binding domain"/>
    <property type="match status" value="1"/>
</dbReference>
<evidence type="ECO:0000259" key="5">
    <source>
        <dbReference type="PROSITE" id="PS50931"/>
    </source>
</evidence>
<evidence type="ECO:0000256" key="2">
    <source>
        <dbReference type="ARBA" id="ARBA00023015"/>
    </source>
</evidence>
<keyword evidence="7" id="KW-1185">Reference proteome</keyword>
<dbReference type="RefSeq" id="WP_335420349.1">
    <property type="nucleotide sequence ID" value="NZ_JBALHR010000002.1"/>
</dbReference>
<proteinExistence type="inferred from homology"/>
<reference evidence="6" key="1">
    <citation type="submission" date="2024-02" db="EMBL/GenBank/DDBJ databases">
        <title>Genome sequences of strain Gemmobacter sp. JM10B15.</title>
        <authorList>
            <person name="Zhang M."/>
        </authorList>
    </citation>
    <scope>NUCLEOTIDE SEQUENCE</scope>
    <source>
        <strain evidence="6">JM10B15</strain>
    </source>
</reference>
<dbReference type="InterPro" id="IPR058163">
    <property type="entry name" value="LysR-type_TF_proteobact-type"/>
</dbReference>
<sequence>MRQTLLSDLPVFMAVADLNSLTAAASRLGVTKSAISQSLRRLEDELGLRLFHRSTRGVHLTEAGAQFLALVEGPYQALGAARDEVQAVSGAPKGLLRVTAPSVVFDWLLLPALERLRTQAPDLRVELDLNDHFVDIVREGYDAGLRLVEAVSPDMIGRRVTGALDCALVAAPAYLATCPPLTVPEDVLAHPCLVWMIKGRPVSWDFGPPGQVTRLEITPALQFSTHHASIAAARAGLGLAYAVPRAQVADDIASGALVEVLPGLPTPLPPLMVYYSSRRHVPAKLGAFLAALNIAGGLIRA</sequence>
<dbReference type="InterPro" id="IPR000847">
    <property type="entry name" value="LysR_HTH_N"/>
</dbReference>
<dbReference type="PRINTS" id="PR00039">
    <property type="entry name" value="HTHLYSR"/>
</dbReference>
<dbReference type="SUPFAM" id="SSF53850">
    <property type="entry name" value="Periplasmic binding protein-like II"/>
    <property type="match status" value="1"/>
</dbReference>
<dbReference type="PANTHER" id="PTHR30537">
    <property type="entry name" value="HTH-TYPE TRANSCRIPTIONAL REGULATOR"/>
    <property type="match status" value="1"/>
</dbReference>
<comment type="similarity">
    <text evidence="1">Belongs to the LysR transcriptional regulatory family.</text>
</comment>
<evidence type="ECO:0000313" key="6">
    <source>
        <dbReference type="EMBL" id="MEH7827462.1"/>
    </source>
</evidence>
<evidence type="ECO:0000313" key="7">
    <source>
        <dbReference type="Proteomes" id="UP001431963"/>
    </source>
</evidence>
<evidence type="ECO:0000256" key="1">
    <source>
        <dbReference type="ARBA" id="ARBA00009437"/>
    </source>
</evidence>
<feature type="domain" description="HTH lysR-type" evidence="5">
    <location>
        <begin position="4"/>
        <end position="61"/>
    </location>
</feature>
<organism evidence="6 7">
    <name type="scientific">Gemmobacter denitrificans</name>
    <dbReference type="NCBI Taxonomy" id="3123040"/>
    <lineage>
        <taxon>Bacteria</taxon>
        <taxon>Pseudomonadati</taxon>
        <taxon>Pseudomonadota</taxon>
        <taxon>Alphaproteobacteria</taxon>
        <taxon>Rhodobacterales</taxon>
        <taxon>Paracoccaceae</taxon>
        <taxon>Gemmobacter</taxon>
    </lineage>
</organism>
<dbReference type="Gene3D" id="3.40.190.290">
    <property type="match status" value="1"/>
</dbReference>
<protein>
    <submittedName>
        <fullName evidence="6">LysR family transcriptional regulator</fullName>
    </submittedName>
</protein>